<accession>A0ABQ9X262</accession>
<sequence length="196" mass="21386">MSNKAWSDLKIERDDVAFSDLLADASVSAIVSIDGAISIRLSRVNFANVKKSPSSEDAVRISVRGWDLSNVITSKQESGFPSIHSDESSLSQSLDLNEPSESRFSSPTLLVYLWFYSNSQIFVGSDGRDIASCGGSFTSCHSLDEADRHLVHANPSEIEVGDEAQLERELDLTQDNTLITARGDSCDVRVLRKGTV</sequence>
<gene>
    <name evidence="1" type="ORF">BLNAU_20389</name>
</gene>
<evidence type="ECO:0000313" key="1">
    <source>
        <dbReference type="EMBL" id="KAK2944696.1"/>
    </source>
</evidence>
<proteinExistence type="predicted"/>
<dbReference type="EMBL" id="JARBJD010000288">
    <property type="protein sequence ID" value="KAK2944696.1"/>
    <property type="molecule type" value="Genomic_DNA"/>
</dbReference>
<comment type="caution">
    <text evidence="1">The sequence shown here is derived from an EMBL/GenBank/DDBJ whole genome shotgun (WGS) entry which is preliminary data.</text>
</comment>
<protein>
    <submittedName>
        <fullName evidence="1">Uncharacterized protein</fullName>
    </submittedName>
</protein>
<dbReference type="Proteomes" id="UP001281761">
    <property type="component" value="Unassembled WGS sequence"/>
</dbReference>
<organism evidence="1 2">
    <name type="scientific">Blattamonas nauphoetae</name>
    <dbReference type="NCBI Taxonomy" id="2049346"/>
    <lineage>
        <taxon>Eukaryota</taxon>
        <taxon>Metamonada</taxon>
        <taxon>Preaxostyla</taxon>
        <taxon>Oxymonadida</taxon>
        <taxon>Blattamonas</taxon>
    </lineage>
</organism>
<evidence type="ECO:0000313" key="2">
    <source>
        <dbReference type="Proteomes" id="UP001281761"/>
    </source>
</evidence>
<name>A0ABQ9X262_9EUKA</name>
<reference evidence="1 2" key="1">
    <citation type="journal article" date="2022" name="bioRxiv">
        <title>Genomics of Preaxostyla Flagellates Illuminates Evolutionary Transitions and the Path Towards Mitochondrial Loss.</title>
        <authorList>
            <person name="Novak L.V.F."/>
            <person name="Treitli S.C."/>
            <person name="Pyrih J."/>
            <person name="Halakuc P."/>
            <person name="Pipaliya S.V."/>
            <person name="Vacek V."/>
            <person name="Brzon O."/>
            <person name="Soukal P."/>
            <person name="Eme L."/>
            <person name="Dacks J.B."/>
            <person name="Karnkowska A."/>
            <person name="Elias M."/>
            <person name="Hampl V."/>
        </authorList>
    </citation>
    <scope>NUCLEOTIDE SEQUENCE [LARGE SCALE GENOMIC DNA]</scope>
    <source>
        <strain evidence="1">NAU3</strain>
        <tissue evidence="1">Gut</tissue>
    </source>
</reference>
<keyword evidence="2" id="KW-1185">Reference proteome</keyword>